<gene>
    <name evidence="1" type="ORF">T4D_12023</name>
</gene>
<protein>
    <submittedName>
        <fullName evidence="1">Uncharacterized protein</fullName>
    </submittedName>
</protein>
<dbReference type="Proteomes" id="UP000054995">
    <property type="component" value="Unassembled WGS sequence"/>
</dbReference>
<evidence type="ECO:0000313" key="1">
    <source>
        <dbReference type="EMBL" id="KRY80661.1"/>
    </source>
</evidence>
<evidence type="ECO:0000313" key="2">
    <source>
        <dbReference type="Proteomes" id="UP000054995"/>
    </source>
</evidence>
<keyword evidence="2" id="KW-1185">Reference proteome</keyword>
<reference evidence="1 2" key="1">
    <citation type="submission" date="2015-01" db="EMBL/GenBank/DDBJ databases">
        <title>Evolution of Trichinella species and genotypes.</title>
        <authorList>
            <person name="Korhonen P.K."/>
            <person name="Edoardo P."/>
            <person name="Giuseppe L.R."/>
            <person name="Gasser R.B."/>
        </authorList>
    </citation>
    <scope>NUCLEOTIDE SEQUENCE [LARGE SCALE GENOMIC DNA]</scope>
    <source>
        <strain evidence="1">ISS470</strain>
    </source>
</reference>
<dbReference type="EMBL" id="JYDT01000370">
    <property type="protein sequence ID" value="KRY80661.1"/>
    <property type="molecule type" value="Genomic_DNA"/>
</dbReference>
<organism evidence="1 2">
    <name type="scientific">Trichinella pseudospiralis</name>
    <name type="common">Parasitic roundworm</name>
    <dbReference type="NCBI Taxonomy" id="6337"/>
    <lineage>
        <taxon>Eukaryota</taxon>
        <taxon>Metazoa</taxon>
        <taxon>Ecdysozoa</taxon>
        <taxon>Nematoda</taxon>
        <taxon>Enoplea</taxon>
        <taxon>Dorylaimia</taxon>
        <taxon>Trichinellida</taxon>
        <taxon>Trichinellidae</taxon>
        <taxon>Trichinella</taxon>
    </lineage>
</organism>
<comment type="caution">
    <text evidence="1">The sequence shown here is derived from an EMBL/GenBank/DDBJ whole genome shotgun (WGS) entry which is preliminary data.</text>
</comment>
<accession>A0A0V1F4F5</accession>
<dbReference type="AlphaFoldDB" id="A0A0V1F4F5"/>
<sequence>MSRKPAVHVLFQSAVGESLEERKMDEKKIQWKRMVIDVAMNDNAILELASNYSEQLSDIPWHKRIKLRWQCQKLCDDTIHQ</sequence>
<name>A0A0V1F4F5_TRIPS</name>
<proteinExistence type="predicted"/>